<accession>G0LKS6</accession>
<dbReference type="Proteomes" id="UP000007954">
    <property type="component" value="Chromosome"/>
</dbReference>
<evidence type="ECO:0000313" key="3">
    <source>
        <dbReference type="Proteomes" id="UP000007954"/>
    </source>
</evidence>
<gene>
    <name evidence="2" type="ordered locus">Hqrw_2133</name>
</gene>
<keyword evidence="1" id="KW-0812">Transmembrane</keyword>
<sequence>MIERVSKRLNDFVSTDAKVTFLFVILGLASWLGAQLITDSRQIQLIVLFTVGIIIPTLINELRE</sequence>
<evidence type="ECO:0000313" key="2">
    <source>
        <dbReference type="EMBL" id="CCC40034.1"/>
    </source>
</evidence>
<dbReference type="HOGENOM" id="CLU_206907_0_0_2"/>
<keyword evidence="1" id="KW-0472">Membrane</keyword>
<proteinExistence type="predicted"/>
<name>G0LKS6_HALWC</name>
<dbReference type="GeneID" id="12446869"/>
<protein>
    <submittedName>
        <fullName evidence="2">Uncharacterized protein</fullName>
    </submittedName>
</protein>
<feature type="transmembrane region" description="Helical" evidence="1">
    <location>
        <begin position="20"/>
        <end position="37"/>
    </location>
</feature>
<feature type="transmembrane region" description="Helical" evidence="1">
    <location>
        <begin position="43"/>
        <end position="62"/>
    </location>
</feature>
<evidence type="ECO:0000256" key="1">
    <source>
        <dbReference type="SAM" id="Phobius"/>
    </source>
</evidence>
<dbReference type="InterPro" id="IPR058293">
    <property type="entry name" value="DUF7987"/>
</dbReference>
<dbReference type="KEGG" id="hwc:Hqrw_2133"/>
<dbReference type="EMBL" id="FR746099">
    <property type="protein sequence ID" value="CCC40034.1"/>
    <property type="molecule type" value="Genomic_DNA"/>
</dbReference>
<keyword evidence="1" id="KW-1133">Transmembrane helix</keyword>
<dbReference type="OrthoDB" id="300628at2157"/>
<dbReference type="RefSeq" id="WP_014555759.1">
    <property type="nucleotide sequence ID" value="NC_017459.1"/>
</dbReference>
<organism evidence="2 3">
    <name type="scientific">Haloquadratum walsbyi (strain DSM 16854 / JCM 12705 / C23)</name>
    <dbReference type="NCBI Taxonomy" id="768065"/>
    <lineage>
        <taxon>Archaea</taxon>
        <taxon>Methanobacteriati</taxon>
        <taxon>Methanobacteriota</taxon>
        <taxon>Stenosarchaea group</taxon>
        <taxon>Halobacteria</taxon>
        <taxon>Halobacteriales</taxon>
        <taxon>Haloferacaceae</taxon>
        <taxon>Haloquadratum</taxon>
    </lineage>
</organism>
<dbReference type="AlphaFoldDB" id="G0LKS6"/>
<dbReference type="Pfam" id="PF25949">
    <property type="entry name" value="DUF7987"/>
    <property type="match status" value="1"/>
</dbReference>
<reference evidence="2 3" key="1">
    <citation type="journal article" date="2011" name="PLoS ONE">
        <title>Haloquadratum walsbyi: limited diversity in a global pond.</title>
        <authorList>
            <person name="Dyall-Smith M."/>
            <person name="Pfeiffer F."/>
            <person name="Klee K."/>
            <person name="Palm P."/>
            <person name="Gross K."/>
            <person name="Schuster S.C."/>
            <person name="Rampp M."/>
            <person name="Oesterhelt D."/>
        </authorList>
    </citation>
    <scope>NUCLEOTIDE SEQUENCE [LARGE SCALE GENOMIC DNA]</scope>
    <source>
        <strain evidence="3">DSM 16854 / JCM 12705 / C23</strain>
    </source>
</reference>